<sequence>MKGNHFAGTGKLLKFYLRRDRIVLPTWILLPIILIMGQMSFVKALPDWQVLITELSASPLTASMLGPIVPLSIEGAILWRGLLQASIAVMFGAALTMIRHTRTEEESGRNEWILGRPVGRYANLSAALILSCGGSLLAGLLTAAVLLGNGLAGNGSLLAGLTLTASGCIFAGIGCLCAQIFEHSGSARGGVFSVYGLSMIAMVLNNMGGGSTGWALLAPEAWFRITVPFGENHAWKLLVFILLSALPMILSYMMLVRRNMGAGLIPQKEGSADASPRFNSSLSLAWRQYKGSILIWAIGMAYLGGIMGAGTPNISGAISSTFARMNTSWAPAMAKLGNQEGFIAILIYILGLMAGLSVFAITAVQRLGKEEKEHYAEMVLSRPVNRVKWMGSYLMVAFIGSALILLVLGLTSGLGWSIAAGEFSYFPRVLGMSLSKIPSVWTIIGIAAMLYGWLPRIASVLNWFILGVFIFIEMLWEVGIAGWSAMQWTPFAYAHYSIPINELRVMPLIVLTVIAAALTWLGFIGFRSRSIG</sequence>
<feature type="transmembrane region" description="Helical" evidence="1">
    <location>
        <begin position="342"/>
        <end position="364"/>
    </location>
</feature>
<reference evidence="2 3" key="1">
    <citation type="submission" date="2020-01" db="EMBL/GenBank/DDBJ databases">
        <title>Genome analysis of Anaerocolumna sp. CBA3638.</title>
        <authorList>
            <person name="Kim J."/>
            <person name="Roh S.W."/>
        </authorList>
    </citation>
    <scope>NUCLEOTIDE SEQUENCE [LARGE SCALE GENOMIC DNA]</scope>
    <source>
        <strain evidence="2 3">CBA3638</strain>
    </source>
</reference>
<protein>
    <recommendedName>
        <fullName evidence="4">ABC transporter permease</fullName>
    </recommendedName>
</protein>
<keyword evidence="1" id="KW-0812">Transmembrane</keyword>
<accession>A0A6P1TH96</accession>
<feature type="transmembrane region" description="Helical" evidence="1">
    <location>
        <begin position="158"/>
        <end position="181"/>
    </location>
</feature>
<keyword evidence="1" id="KW-1133">Transmembrane helix</keyword>
<evidence type="ECO:0008006" key="4">
    <source>
        <dbReference type="Google" id="ProtNLM"/>
    </source>
</evidence>
<dbReference type="AlphaFoldDB" id="A0A6P1TH96"/>
<feature type="transmembrane region" description="Helical" evidence="1">
    <location>
        <begin position="505"/>
        <end position="526"/>
    </location>
</feature>
<evidence type="ECO:0000313" key="3">
    <source>
        <dbReference type="Proteomes" id="UP000464314"/>
    </source>
</evidence>
<evidence type="ECO:0000313" key="2">
    <source>
        <dbReference type="EMBL" id="QHQ60524.1"/>
    </source>
</evidence>
<dbReference type="RefSeq" id="WP_161837360.1">
    <property type="nucleotide sequence ID" value="NZ_CP048000.1"/>
</dbReference>
<feature type="transmembrane region" description="Helical" evidence="1">
    <location>
        <begin position="461"/>
        <end position="485"/>
    </location>
</feature>
<feature type="transmembrane region" description="Helical" evidence="1">
    <location>
        <begin position="392"/>
        <end position="418"/>
    </location>
</feature>
<dbReference type="EMBL" id="CP048000">
    <property type="protein sequence ID" value="QHQ60524.1"/>
    <property type="molecule type" value="Genomic_DNA"/>
</dbReference>
<dbReference type="KEGG" id="anr:Ana3638_06865"/>
<feature type="transmembrane region" description="Helical" evidence="1">
    <location>
        <begin position="193"/>
        <end position="217"/>
    </location>
</feature>
<feature type="transmembrane region" description="Helical" evidence="1">
    <location>
        <begin position="121"/>
        <end position="146"/>
    </location>
</feature>
<dbReference type="Proteomes" id="UP000464314">
    <property type="component" value="Chromosome"/>
</dbReference>
<feature type="transmembrane region" description="Helical" evidence="1">
    <location>
        <begin position="21"/>
        <end position="41"/>
    </location>
</feature>
<feature type="transmembrane region" description="Helical" evidence="1">
    <location>
        <begin position="77"/>
        <end position="100"/>
    </location>
</feature>
<feature type="transmembrane region" description="Helical" evidence="1">
    <location>
        <begin position="237"/>
        <end position="255"/>
    </location>
</feature>
<gene>
    <name evidence="2" type="ORF">Ana3638_06865</name>
</gene>
<feature type="transmembrane region" description="Helical" evidence="1">
    <location>
        <begin position="293"/>
        <end position="322"/>
    </location>
</feature>
<keyword evidence="1" id="KW-0472">Membrane</keyword>
<keyword evidence="3" id="KW-1185">Reference proteome</keyword>
<evidence type="ECO:0000256" key="1">
    <source>
        <dbReference type="SAM" id="Phobius"/>
    </source>
</evidence>
<organism evidence="2 3">
    <name type="scientific">Anaerocolumna sedimenticola</name>
    <dbReference type="NCBI Taxonomy" id="2696063"/>
    <lineage>
        <taxon>Bacteria</taxon>
        <taxon>Bacillati</taxon>
        <taxon>Bacillota</taxon>
        <taxon>Clostridia</taxon>
        <taxon>Lachnospirales</taxon>
        <taxon>Lachnospiraceae</taxon>
        <taxon>Anaerocolumna</taxon>
    </lineage>
</organism>
<proteinExistence type="predicted"/>
<feature type="transmembrane region" description="Helical" evidence="1">
    <location>
        <begin position="438"/>
        <end position="454"/>
    </location>
</feature>
<name>A0A6P1TH96_9FIRM</name>